<keyword evidence="1" id="KW-0732">Signal</keyword>
<reference evidence="2" key="1">
    <citation type="submission" date="2022-04" db="EMBL/GenBank/DDBJ databases">
        <title>Hymenobacter sp. isolated from the air.</title>
        <authorList>
            <person name="Won M."/>
            <person name="Lee C.-M."/>
            <person name="Woen H.-Y."/>
            <person name="Kwon S.-W."/>
        </authorList>
    </citation>
    <scope>NUCLEOTIDE SEQUENCE</scope>
    <source>
        <strain evidence="2">5420S-77</strain>
    </source>
</reference>
<dbReference type="InterPro" id="IPR025737">
    <property type="entry name" value="FApF"/>
</dbReference>
<gene>
    <name evidence="2" type="ORF">MUN86_08325</name>
</gene>
<keyword evidence="3" id="KW-1185">Reference proteome</keyword>
<evidence type="ECO:0000313" key="3">
    <source>
        <dbReference type="Proteomes" id="UP000830401"/>
    </source>
</evidence>
<dbReference type="Pfam" id="PF13557">
    <property type="entry name" value="Phenol_MetA_deg"/>
    <property type="match status" value="1"/>
</dbReference>
<feature type="chain" id="PRO_5046250012" evidence="1">
    <location>
        <begin position="23"/>
        <end position="285"/>
    </location>
</feature>
<evidence type="ECO:0000256" key="1">
    <source>
        <dbReference type="SAM" id="SignalP"/>
    </source>
</evidence>
<protein>
    <submittedName>
        <fullName evidence="2">Transporter</fullName>
    </submittedName>
</protein>
<dbReference type="Proteomes" id="UP000830401">
    <property type="component" value="Chromosome"/>
</dbReference>
<name>A0ABY4GB95_9BACT</name>
<organism evidence="2 3">
    <name type="scientific">Hymenobacter volaticus</name>
    <dbReference type="NCBI Taxonomy" id="2932254"/>
    <lineage>
        <taxon>Bacteria</taxon>
        <taxon>Pseudomonadati</taxon>
        <taxon>Bacteroidota</taxon>
        <taxon>Cytophagia</taxon>
        <taxon>Cytophagales</taxon>
        <taxon>Hymenobacteraceae</taxon>
        <taxon>Hymenobacter</taxon>
    </lineage>
</organism>
<accession>A0ABY4GB95</accession>
<sequence length="285" mass="30864">MRISTLLTATGFLLAGSARTLAQTVDPNVDNADTPFIRNIRPDRPGQTVTTNILRPGQVQLEVGSQRQLRTADGASPAFSRGLLRVGFWGLMELRVEQNYRHSPESKTTFVPEVGQVPISTSGPTGFAPLTVGAKMLASSNQDNRSQVAVLAEMTLRNGDDSYLNKVYEPAVRLLVSQQLGKRFGLEMNFGFRQRGFKAADTSRGQYLGTLALNGPLGEHFGFFAETYTTWQRAAGWQPGLTSGVYWRPFSGLRLDVTAGNGPGTASYAPTGPYLGAGLSVRLPH</sequence>
<dbReference type="RefSeq" id="WP_245124037.1">
    <property type="nucleotide sequence ID" value="NZ_CP095061.1"/>
</dbReference>
<dbReference type="EMBL" id="CP095061">
    <property type="protein sequence ID" value="UOQ67849.1"/>
    <property type="molecule type" value="Genomic_DNA"/>
</dbReference>
<proteinExistence type="predicted"/>
<feature type="signal peptide" evidence="1">
    <location>
        <begin position="1"/>
        <end position="22"/>
    </location>
</feature>
<evidence type="ECO:0000313" key="2">
    <source>
        <dbReference type="EMBL" id="UOQ67849.1"/>
    </source>
</evidence>